<gene>
    <name evidence="2" type="primary">COL6A4_3</name>
    <name evidence="2" type="ORF">P7K49_031555</name>
</gene>
<name>A0ABQ9TZR2_SAGOE</name>
<organism evidence="2 3">
    <name type="scientific">Saguinus oedipus</name>
    <name type="common">Cotton-top tamarin</name>
    <name type="synonym">Oedipomidas oedipus</name>
    <dbReference type="NCBI Taxonomy" id="9490"/>
    <lineage>
        <taxon>Eukaryota</taxon>
        <taxon>Metazoa</taxon>
        <taxon>Chordata</taxon>
        <taxon>Craniata</taxon>
        <taxon>Vertebrata</taxon>
        <taxon>Euteleostomi</taxon>
        <taxon>Mammalia</taxon>
        <taxon>Eutheria</taxon>
        <taxon>Euarchontoglires</taxon>
        <taxon>Primates</taxon>
        <taxon>Haplorrhini</taxon>
        <taxon>Platyrrhini</taxon>
        <taxon>Cebidae</taxon>
        <taxon>Callitrichinae</taxon>
        <taxon>Saguinus</taxon>
    </lineage>
</organism>
<dbReference type="PROSITE" id="PS50234">
    <property type="entry name" value="VWFA"/>
    <property type="match status" value="1"/>
</dbReference>
<protein>
    <submittedName>
        <fullName evidence="2">Collagen alpha-4(VI) chain</fullName>
    </submittedName>
</protein>
<sequence>MDGTNRFYLFIWKTERQQDVEHVVRCVLCYDKCRPNPECPAGAPGPQEVDVDLVFVVDSSYGVDADVYRWSLSLVDAVLEDLEVAEQPGTSHHGARVALVTHTTPNFWPGVGRLPVLEGFHLTTYGHRTQMQRHVRQAAGRPLRGTPALGHALEWTLENVLVAAPLPRRARVLFAIVASETSSWDREKLWTLSLEAKCKGITLFVLAWGPGVGTDELAELASVVSTPSEQHLLRLQGVSEPEVTYARRFTRAFLSLLKSEQSLVLGHLGWSGERNLQSLAFGQAGAYCTFTIA</sequence>
<dbReference type="Gene3D" id="3.40.50.410">
    <property type="entry name" value="von Willebrand factor, type A domain"/>
    <property type="match status" value="1"/>
</dbReference>
<dbReference type="InterPro" id="IPR002035">
    <property type="entry name" value="VWF_A"/>
</dbReference>
<feature type="domain" description="VWFA" evidence="1">
    <location>
        <begin position="52"/>
        <end position="257"/>
    </location>
</feature>
<dbReference type="SUPFAM" id="SSF53300">
    <property type="entry name" value="vWA-like"/>
    <property type="match status" value="1"/>
</dbReference>
<keyword evidence="2" id="KW-0176">Collagen</keyword>
<evidence type="ECO:0000313" key="2">
    <source>
        <dbReference type="EMBL" id="KAK2090299.1"/>
    </source>
</evidence>
<dbReference type="SMART" id="SM00327">
    <property type="entry name" value="VWA"/>
    <property type="match status" value="1"/>
</dbReference>
<evidence type="ECO:0000259" key="1">
    <source>
        <dbReference type="PROSITE" id="PS50234"/>
    </source>
</evidence>
<dbReference type="EMBL" id="JASSZA010000017">
    <property type="protein sequence ID" value="KAK2090299.1"/>
    <property type="molecule type" value="Genomic_DNA"/>
</dbReference>
<keyword evidence="3" id="KW-1185">Reference proteome</keyword>
<proteinExistence type="predicted"/>
<dbReference type="InterPro" id="IPR036465">
    <property type="entry name" value="vWFA_dom_sf"/>
</dbReference>
<reference evidence="2 3" key="1">
    <citation type="submission" date="2023-05" db="EMBL/GenBank/DDBJ databases">
        <title>B98-5 Cell Line De Novo Hybrid Assembly: An Optical Mapping Approach.</title>
        <authorList>
            <person name="Kananen K."/>
            <person name="Auerbach J.A."/>
            <person name="Kautto E."/>
            <person name="Blachly J.S."/>
        </authorList>
    </citation>
    <scope>NUCLEOTIDE SEQUENCE [LARGE SCALE GENOMIC DNA]</scope>
    <source>
        <strain evidence="2">B95-8</strain>
        <tissue evidence="2">Cell line</tissue>
    </source>
</reference>
<dbReference type="Pfam" id="PF00092">
    <property type="entry name" value="VWA"/>
    <property type="match status" value="1"/>
</dbReference>
<dbReference type="GO" id="GO:0005581">
    <property type="term" value="C:collagen trimer"/>
    <property type="evidence" value="ECO:0007669"/>
    <property type="project" value="UniProtKB-KW"/>
</dbReference>
<evidence type="ECO:0000313" key="3">
    <source>
        <dbReference type="Proteomes" id="UP001266305"/>
    </source>
</evidence>
<comment type="caution">
    <text evidence="2">The sequence shown here is derived from an EMBL/GenBank/DDBJ whole genome shotgun (WGS) entry which is preliminary data.</text>
</comment>
<dbReference type="Proteomes" id="UP001266305">
    <property type="component" value="Unassembled WGS sequence"/>
</dbReference>
<accession>A0ABQ9TZR2</accession>